<accession>A0A699R230</accession>
<dbReference type="AlphaFoldDB" id="A0A699R230"/>
<feature type="non-terminal residue" evidence="2">
    <location>
        <position position="1"/>
    </location>
</feature>
<organism evidence="2">
    <name type="scientific">Tanacetum cinerariifolium</name>
    <name type="common">Dalmatian daisy</name>
    <name type="synonym">Chrysanthemum cinerariifolium</name>
    <dbReference type="NCBI Taxonomy" id="118510"/>
    <lineage>
        <taxon>Eukaryota</taxon>
        <taxon>Viridiplantae</taxon>
        <taxon>Streptophyta</taxon>
        <taxon>Embryophyta</taxon>
        <taxon>Tracheophyta</taxon>
        <taxon>Spermatophyta</taxon>
        <taxon>Magnoliopsida</taxon>
        <taxon>eudicotyledons</taxon>
        <taxon>Gunneridae</taxon>
        <taxon>Pentapetalae</taxon>
        <taxon>asterids</taxon>
        <taxon>campanulids</taxon>
        <taxon>Asterales</taxon>
        <taxon>Asteraceae</taxon>
        <taxon>Asteroideae</taxon>
        <taxon>Anthemideae</taxon>
        <taxon>Anthemidinae</taxon>
        <taxon>Tanacetum</taxon>
    </lineage>
</organism>
<comment type="caution">
    <text evidence="2">The sequence shown here is derived from an EMBL/GenBank/DDBJ whole genome shotgun (WGS) entry which is preliminary data.</text>
</comment>
<sequence length="71" mass="8106">PPQDSNIHQLIEECSVEVPVQQKQNMEQEVKIVEEQPAERRNLAPILSTREPENSLSMGYEHINITPENGI</sequence>
<evidence type="ECO:0000256" key="1">
    <source>
        <dbReference type="SAM" id="MobiDB-lite"/>
    </source>
</evidence>
<name>A0A699R230_TANCI</name>
<gene>
    <name evidence="2" type="ORF">Tci_852123</name>
</gene>
<protein>
    <submittedName>
        <fullName evidence="2">Uncharacterized protein</fullName>
    </submittedName>
</protein>
<feature type="region of interest" description="Disordered" evidence="1">
    <location>
        <begin position="43"/>
        <end position="71"/>
    </location>
</feature>
<proteinExistence type="predicted"/>
<evidence type="ECO:0000313" key="2">
    <source>
        <dbReference type="EMBL" id="GFC80153.1"/>
    </source>
</evidence>
<reference evidence="2" key="1">
    <citation type="journal article" date="2019" name="Sci. Rep.">
        <title>Draft genome of Tanacetum cinerariifolium, the natural source of mosquito coil.</title>
        <authorList>
            <person name="Yamashiro T."/>
            <person name="Shiraishi A."/>
            <person name="Satake H."/>
            <person name="Nakayama K."/>
        </authorList>
    </citation>
    <scope>NUCLEOTIDE SEQUENCE</scope>
</reference>
<dbReference type="EMBL" id="BKCJ011073803">
    <property type="protein sequence ID" value="GFC80153.1"/>
    <property type="molecule type" value="Genomic_DNA"/>
</dbReference>